<feature type="compositionally biased region" description="Polar residues" evidence="1">
    <location>
        <begin position="61"/>
        <end position="78"/>
    </location>
</feature>
<accession>A0A3N0Z8I7</accession>
<dbReference type="EMBL" id="RJVU01006614">
    <property type="protein sequence ID" value="ROL54641.1"/>
    <property type="molecule type" value="Genomic_DNA"/>
</dbReference>
<dbReference type="Proteomes" id="UP000281406">
    <property type="component" value="Unassembled WGS sequence"/>
</dbReference>
<sequence length="337" mass="37812">MDTFFRRHFKRKEAGEAVHDGHVPEPCRHRRPSIAVPTSRARRRSSVGLPSTALAQRRRSSVQLQALPRNTSSQLVQKSSGRRRSSTTTPKANPRFAVRRKKVGKLRNIDTHLLGPSMLLASLIQMTEEEEEDEEGRSPLPGQVELKGSCPKFRSHTDVLLSEGDSDSDDSSGHSFESHHSELHKGHLEEDIVSDWEIKESSVLCQQDCLPLAVVAERVQAHPLIRVPRCLRRNSSHYGHAETGPHVRYCRSSQRRRRHRVSTISKAGSPWPGRGLPLPNRRSSTCYRAQATLNPLLGAYYDPSLESWSGFLSYVKSFLLLGLIVGISCCSYKLDGD</sequence>
<dbReference type="OrthoDB" id="8955789at2759"/>
<name>A0A3N0Z8I7_ANAGA</name>
<evidence type="ECO:0000313" key="3">
    <source>
        <dbReference type="Proteomes" id="UP000281406"/>
    </source>
</evidence>
<dbReference type="GO" id="GO:0016301">
    <property type="term" value="F:kinase activity"/>
    <property type="evidence" value="ECO:0007669"/>
    <property type="project" value="UniProtKB-KW"/>
</dbReference>
<proteinExistence type="predicted"/>
<evidence type="ECO:0000313" key="2">
    <source>
        <dbReference type="EMBL" id="ROL54641.1"/>
    </source>
</evidence>
<reference evidence="2 3" key="1">
    <citation type="submission" date="2018-10" db="EMBL/GenBank/DDBJ databases">
        <title>Genome assembly for a Yunnan-Guizhou Plateau 3E fish, Anabarilius grahami (Regan), and its evolutionary and genetic applications.</title>
        <authorList>
            <person name="Jiang W."/>
        </authorList>
    </citation>
    <scope>NUCLEOTIDE SEQUENCE [LARGE SCALE GENOMIC DNA]</scope>
    <source>
        <strain evidence="2">AG-KIZ</strain>
        <tissue evidence="2">Muscle</tissue>
    </source>
</reference>
<protein>
    <submittedName>
        <fullName evidence="2">Diacylglycerol kinase zeta</fullName>
    </submittedName>
</protein>
<organism evidence="2 3">
    <name type="scientific">Anabarilius grahami</name>
    <name type="common">Kanglang fish</name>
    <name type="synonym">Barilius grahami</name>
    <dbReference type="NCBI Taxonomy" id="495550"/>
    <lineage>
        <taxon>Eukaryota</taxon>
        <taxon>Metazoa</taxon>
        <taxon>Chordata</taxon>
        <taxon>Craniata</taxon>
        <taxon>Vertebrata</taxon>
        <taxon>Euteleostomi</taxon>
        <taxon>Actinopterygii</taxon>
        <taxon>Neopterygii</taxon>
        <taxon>Teleostei</taxon>
        <taxon>Ostariophysi</taxon>
        <taxon>Cypriniformes</taxon>
        <taxon>Xenocyprididae</taxon>
        <taxon>Xenocypridinae</taxon>
        <taxon>Xenocypridinae incertae sedis</taxon>
        <taxon>Anabarilius</taxon>
    </lineage>
</organism>
<keyword evidence="2" id="KW-0418">Kinase</keyword>
<keyword evidence="2" id="KW-0808">Transferase</keyword>
<evidence type="ECO:0000256" key="1">
    <source>
        <dbReference type="SAM" id="MobiDB-lite"/>
    </source>
</evidence>
<dbReference type="AlphaFoldDB" id="A0A3N0Z8I7"/>
<keyword evidence="3" id="KW-1185">Reference proteome</keyword>
<feature type="region of interest" description="Disordered" evidence="1">
    <location>
        <begin position="20"/>
        <end position="102"/>
    </location>
</feature>
<comment type="caution">
    <text evidence="2">The sequence shown here is derived from an EMBL/GenBank/DDBJ whole genome shotgun (WGS) entry which is preliminary data.</text>
</comment>
<feature type="region of interest" description="Disordered" evidence="1">
    <location>
        <begin position="127"/>
        <end position="184"/>
    </location>
</feature>
<gene>
    <name evidence="2" type="ORF">DPX16_11816</name>
</gene>